<accession>A0A913XBD0</accession>
<dbReference type="EnsemblMetazoa" id="XM_021046257.2">
    <property type="protein sequence ID" value="XP_020901916.1"/>
    <property type="gene ID" value="LOC110240444"/>
</dbReference>
<evidence type="ECO:0000313" key="1">
    <source>
        <dbReference type="EnsemblMetazoa" id="XP_020901916.1"/>
    </source>
</evidence>
<keyword evidence="2" id="KW-1185">Reference proteome</keyword>
<dbReference type="Proteomes" id="UP000887567">
    <property type="component" value="Unplaced"/>
</dbReference>
<proteinExistence type="predicted"/>
<dbReference type="OrthoDB" id="8903066at2759"/>
<reference evidence="1" key="1">
    <citation type="submission" date="2022-11" db="UniProtKB">
        <authorList>
            <consortium name="EnsemblMetazoa"/>
        </authorList>
    </citation>
    <scope>IDENTIFICATION</scope>
</reference>
<sequence length="149" mass="17103">MAEAKTVHFASGNDYAKEFHKIWAYSCLKRFVHKQFARTSAIPPQSDGLSINDLPKPRGGLQLHYYDVGKRRDELMQESRTMYSTPPDIHHAGTKKTTTKRPSIYNEHAKNGFKFWLDKDPHVKKISLYSKYTFGSKHTVHGLGNAPRN</sequence>
<protein>
    <submittedName>
        <fullName evidence="1">Uncharacterized protein</fullName>
    </submittedName>
</protein>
<dbReference type="AlphaFoldDB" id="A0A913XBD0"/>
<evidence type="ECO:0000313" key="2">
    <source>
        <dbReference type="Proteomes" id="UP000887567"/>
    </source>
</evidence>
<dbReference type="KEGG" id="epa:110240444"/>
<name>A0A913XBD0_EXADI</name>
<organism evidence="1 2">
    <name type="scientific">Exaiptasia diaphana</name>
    <name type="common">Tropical sea anemone</name>
    <name type="synonym">Aiptasia pulchella</name>
    <dbReference type="NCBI Taxonomy" id="2652724"/>
    <lineage>
        <taxon>Eukaryota</taxon>
        <taxon>Metazoa</taxon>
        <taxon>Cnidaria</taxon>
        <taxon>Anthozoa</taxon>
        <taxon>Hexacorallia</taxon>
        <taxon>Actiniaria</taxon>
        <taxon>Aiptasiidae</taxon>
        <taxon>Exaiptasia</taxon>
    </lineage>
</organism>
<dbReference type="RefSeq" id="XP_020901916.1">
    <property type="nucleotide sequence ID" value="XM_021046257.2"/>
</dbReference>
<dbReference type="GeneID" id="110240444"/>